<dbReference type="InterPro" id="IPR036278">
    <property type="entry name" value="Sialidase_sf"/>
</dbReference>
<dbReference type="SUPFAM" id="SSF50939">
    <property type="entry name" value="Sialidases"/>
    <property type="match status" value="1"/>
</dbReference>
<gene>
    <name evidence="1" type="ORF">NTE_03069</name>
</gene>
<dbReference type="OrthoDB" id="14285at2157"/>
<proteinExistence type="predicted"/>
<keyword evidence="2" id="KW-1185">Reference proteome</keyword>
<protein>
    <recommendedName>
        <fullName evidence="3">Exo-alpha-sialidase</fullName>
    </recommendedName>
</protein>
<reference evidence="1 2" key="1">
    <citation type="journal article" date="2014" name="PLoS ONE">
        <title>Genome Sequence of Candidatus Nitrososphaera evergladensis from Group I.1b Enriched from Everglades Soil Reveals Novel Genomic Features of the Ammonia-Oxidizing Archaea.</title>
        <authorList>
            <person name="Zhalnina K.V."/>
            <person name="Dias R."/>
            <person name="Leonard M.T."/>
            <person name="Dorr de Quadros P."/>
            <person name="Camargo F.A."/>
            <person name="Drew J.C."/>
            <person name="Farmerie W.G."/>
            <person name="Daroub S.H."/>
            <person name="Triplett E.W."/>
        </authorList>
    </citation>
    <scope>NUCLEOTIDE SEQUENCE [LARGE SCALE GENOMIC DNA]</scope>
    <source>
        <strain evidence="1 2">SR1</strain>
    </source>
</reference>
<dbReference type="HOGENOM" id="CLU_651530_0_0_2"/>
<dbReference type="GeneID" id="41598733"/>
<dbReference type="Gene3D" id="2.120.10.70">
    <property type="entry name" value="Fucose-specific lectin"/>
    <property type="match status" value="1"/>
</dbReference>
<organism evidence="1 2">
    <name type="scientific">Candidatus Nitrososphaera evergladensis SR1</name>
    <dbReference type="NCBI Taxonomy" id="1459636"/>
    <lineage>
        <taxon>Archaea</taxon>
        <taxon>Nitrososphaerota</taxon>
        <taxon>Nitrososphaeria</taxon>
        <taxon>Nitrososphaerales</taxon>
        <taxon>Nitrososphaeraceae</taxon>
        <taxon>Nitrososphaera</taxon>
    </lineage>
</organism>
<evidence type="ECO:0000313" key="1">
    <source>
        <dbReference type="EMBL" id="AIF85103.1"/>
    </source>
</evidence>
<sequence length="421" mass="45356">MSKTKLIAAALVCVLVVGILAIAGFTNLVNSDIKSKVYASEASHRVHTVARDNLTISPSAYDNSEGGRRLIPVDNHTFVAFYYDGSNILYKVSVNKGQTWGVPQSANTGIAGSDFARWTVAATPLHGETHIVLLYSNAVSNNTMTELHAKEGVFSPISRSIKWEDKPSTLGTVSNPSSCVGNIGGGACTAAVASTDTRGNIFAAFRWSANGTGFQYAIFESTDGGISWTTSMNATWAVAPGTRGEMSLARLSLGSMLFVYAPFDANELYYSVYHAGYWSPMNMTTGSGLHFGTVKQISSISDNRHFIYVFYVKDGNSGDLMVAKWNNMGVFKGVETVDSNLSHSLPAASLGPDGVIHVFTLANDKVYEITNTGSNWTSPLIPFGTNFRNPDELTSAEAIPAAIWREDVNPLNDLFAIRFGY</sequence>
<dbReference type="RefSeq" id="WP_148701561.1">
    <property type="nucleotide sequence ID" value="NZ_CP007174.1"/>
</dbReference>
<accession>A0A075MVB3</accession>
<dbReference type="Proteomes" id="UP000028194">
    <property type="component" value="Chromosome"/>
</dbReference>
<dbReference type="SUPFAM" id="SSF89372">
    <property type="entry name" value="Fucose-specific lectin"/>
    <property type="match status" value="1"/>
</dbReference>
<dbReference type="eggNOG" id="ENOG502N5KX">
    <property type="taxonomic scope" value="Archaea"/>
</dbReference>
<dbReference type="KEGG" id="nev:NTE_03069"/>
<dbReference type="EMBL" id="CP007174">
    <property type="protein sequence ID" value="AIF85103.1"/>
    <property type="molecule type" value="Genomic_DNA"/>
</dbReference>
<evidence type="ECO:0000313" key="2">
    <source>
        <dbReference type="Proteomes" id="UP000028194"/>
    </source>
</evidence>
<dbReference type="AlphaFoldDB" id="A0A075MVB3"/>
<name>A0A075MVB3_9ARCH</name>
<evidence type="ECO:0008006" key="3">
    <source>
        <dbReference type="Google" id="ProtNLM"/>
    </source>
</evidence>